<dbReference type="EMBL" id="LNIX01000003">
    <property type="protein sequence ID" value="OXA58810.1"/>
    <property type="molecule type" value="Genomic_DNA"/>
</dbReference>
<dbReference type="OrthoDB" id="426210at2759"/>
<feature type="transmembrane region" description="Helical" evidence="1">
    <location>
        <begin position="100"/>
        <end position="121"/>
    </location>
</feature>
<feature type="transmembrane region" description="Helical" evidence="1">
    <location>
        <begin position="127"/>
        <end position="151"/>
    </location>
</feature>
<protein>
    <submittedName>
        <fullName evidence="2">Uncharacterized protein</fullName>
    </submittedName>
</protein>
<dbReference type="PANTHER" id="PTHR36694">
    <property type="entry name" value="PASIFLORA 1, ISOFORM A-RELATED"/>
    <property type="match status" value="1"/>
</dbReference>
<keyword evidence="3" id="KW-1185">Reference proteome</keyword>
<organism evidence="2 3">
    <name type="scientific">Folsomia candida</name>
    <name type="common">Springtail</name>
    <dbReference type="NCBI Taxonomy" id="158441"/>
    <lineage>
        <taxon>Eukaryota</taxon>
        <taxon>Metazoa</taxon>
        <taxon>Ecdysozoa</taxon>
        <taxon>Arthropoda</taxon>
        <taxon>Hexapoda</taxon>
        <taxon>Collembola</taxon>
        <taxon>Entomobryomorpha</taxon>
        <taxon>Isotomoidea</taxon>
        <taxon>Isotomidae</taxon>
        <taxon>Proisotominae</taxon>
        <taxon>Folsomia</taxon>
    </lineage>
</organism>
<name>A0A226END5_FOLCA</name>
<dbReference type="OMA" id="ICLEVYF"/>
<keyword evidence="1" id="KW-1133">Transmembrane helix</keyword>
<gene>
    <name evidence="2" type="ORF">Fcan01_06647</name>
</gene>
<keyword evidence="1" id="KW-0472">Membrane</keyword>
<evidence type="ECO:0000256" key="1">
    <source>
        <dbReference type="SAM" id="Phobius"/>
    </source>
</evidence>
<accession>A0A226END5</accession>
<dbReference type="Proteomes" id="UP000198287">
    <property type="component" value="Unassembled WGS sequence"/>
</dbReference>
<reference evidence="2 3" key="1">
    <citation type="submission" date="2015-12" db="EMBL/GenBank/DDBJ databases">
        <title>The genome of Folsomia candida.</title>
        <authorList>
            <person name="Faddeeva A."/>
            <person name="Derks M.F."/>
            <person name="Anvar Y."/>
            <person name="Smit S."/>
            <person name="Van Straalen N."/>
            <person name="Roelofs D."/>
        </authorList>
    </citation>
    <scope>NUCLEOTIDE SEQUENCE [LARGE SCALE GENOMIC DNA]</scope>
    <source>
        <strain evidence="2 3">VU population</strain>
        <tissue evidence="2">Whole body</tissue>
    </source>
</reference>
<proteinExistence type="predicted"/>
<dbReference type="AlphaFoldDB" id="A0A226END5"/>
<feature type="transmembrane region" description="Helical" evidence="1">
    <location>
        <begin position="61"/>
        <end position="88"/>
    </location>
</feature>
<sequence>MEKTCCCRSCTVATGTAIIAVLEIIGGIFQMIQGSIVANEMISHPDRIPDKHYPYFKDHTAVYITFQFIGIFMALAYTIVSGLLFQGYRTRNVRLCLPWLYWNYISLGLTAIGVVILFFALALNGYFVVGLIMVLISIVVLGIAVYFVLVVQRFVDDN</sequence>
<comment type="caution">
    <text evidence="2">The sequence shown here is derived from an EMBL/GenBank/DDBJ whole genome shotgun (WGS) entry which is preliminary data.</text>
</comment>
<feature type="transmembrane region" description="Helical" evidence="1">
    <location>
        <begin position="12"/>
        <end position="32"/>
    </location>
</feature>
<dbReference type="PANTHER" id="PTHR36694:SF11">
    <property type="entry name" value="LP21121P-RELATED"/>
    <property type="match status" value="1"/>
</dbReference>
<evidence type="ECO:0000313" key="2">
    <source>
        <dbReference type="EMBL" id="OXA58810.1"/>
    </source>
</evidence>
<keyword evidence="1" id="KW-0812">Transmembrane</keyword>
<evidence type="ECO:0000313" key="3">
    <source>
        <dbReference type="Proteomes" id="UP000198287"/>
    </source>
</evidence>